<accession>J2ED74</accession>
<dbReference type="eggNOG" id="COG0582">
    <property type="taxonomic scope" value="Bacteria"/>
</dbReference>
<protein>
    <submittedName>
        <fullName evidence="1">Integrase family protein</fullName>
    </submittedName>
</protein>
<organism evidence="1">
    <name type="scientific">Pseudomonas fluorescens (strain Q2-87)</name>
    <dbReference type="NCBI Taxonomy" id="1038922"/>
    <lineage>
        <taxon>Bacteria</taxon>
        <taxon>Pseudomonadati</taxon>
        <taxon>Pseudomonadota</taxon>
        <taxon>Gammaproteobacteria</taxon>
        <taxon>Pseudomonadales</taxon>
        <taxon>Pseudomonadaceae</taxon>
        <taxon>Pseudomonas</taxon>
    </lineage>
</organism>
<evidence type="ECO:0000313" key="1">
    <source>
        <dbReference type="EMBL" id="EJL01230.1"/>
    </source>
</evidence>
<proteinExistence type="predicted"/>
<reference evidence="1" key="1">
    <citation type="journal article" date="2012" name="PLoS Genet.">
        <title>Comparative Genomics of Plant-Associated Pseudomonas spp.: Insights into Diversity and Inheritance of Traits Involved in Multitrophic Interactions.</title>
        <authorList>
            <person name="Loper J.E."/>
            <person name="Hassan K.A."/>
            <person name="Mavrodi D.V."/>
            <person name="Davis E.W.II."/>
            <person name="Lim C.K."/>
            <person name="Shaffer B.T."/>
            <person name="Elbourne L.D."/>
            <person name="Stockwell V.O."/>
            <person name="Hartney S.L."/>
            <person name="Breakwell K."/>
            <person name="Henkels M.D."/>
            <person name="Tetu S.G."/>
            <person name="Rangel L.I."/>
            <person name="Kidarsa T.A."/>
            <person name="Wilson N.L."/>
            <person name="van de Mortel J.E."/>
            <person name="Song C."/>
            <person name="Blumhagen R."/>
            <person name="Radune D."/>
            <person name="Hostetler J.B."/>
            <person name="Brinkac L.M."/>
            <person name="Durkin A.S."/>
            <person name="Kluepfel D.A."/>
            <person name="Wechter W.P."/>
            <person name="Anderson A.J."/>
            <person name="Kim Y.C."/>
            <person name="Pierson L.S.III."/>
            <person name="Pierson E.A."/>
            <person name="Lindow S.E."/>
            <person name="Kobayashi D.Y."/>
            <person name="Raaijmakers J.M."/>
            <person name="Weller D.M."/>
            <person name="Thomashow L.S."/>
            <person name="Allen A.E."/>
            <person name="Paulsen I.T."/>
        </authorList>
    </citation>
    <scope>NUCLEOTIDE SEQUENCE [LARGE SCALE GENOMIC DNA]</scope>
    <source>
        <strain evidence="1">Q2-87</strain>
    </source>
</reference>
<name>J2ED74_PSEFQ</name>
<dbReference type="Proteomes" id="UP000007289">
    <property type="component" value="Chromosome"/>
</dbReference>
<dbReference type="AlphaFoldDB" id="J2ED74"/>
<dbReference type="EMBL" id="AGBM01000001">
    <property type="protein sequence ID" value="EJL01230.1"/>
    <property type="molecule type" value="Genomic_DNA"/>
</dbReference>
<gene>
    <name evidence="1" type="ORF">PflQ2_3551</name>
</gene>
<dbReference type="HOGENOM" id="CLU_131506_0_0_6"/>
<comment type="caution">
    <text evidence="1">The sequence shown here is derived from an EMBL/GenBank/DDBJ whole genome shotgun (WGS) entry which is preliminary data.</text>
</comment>
<sequence length="174" mass="19743">MGTITSRKGKDNSTACTAQIRINRDGATVYQESQASDCKQVAQAWIKRRETELAEPGGIERANRKGVTINKMIEQYLNEYEKIRQLGKTKNATLKAIKDTWLGELDDSALTSQKLVEFAQWRIGKEGGSVQAQTLATICRIWVRCCPWLGPLGAMRSIRWPCRMRARCYASWAW</sequence>